<dbReference type="Proteomes" id="UP000182179">
    <property type="component" value="Unassembled WGS sequence"/>
</dbReference>
<proteinExistence type="predicted"/>
<dbReference type="EMBL" id="FNTS01000001">
    <property type="protein sequence ID" value="SEC63835.1"/>
    <property type="molecule type" value="Genomic_DNA"/>
</dbReference>
<keyword evidence="3" id="KW-1185">Reference proteome</keyword>
<gene>
    <name evidence="1" type="ORF">SAMN04515675_0011</name>
    <name evidence="2" type="ORF">SAMN04515675_0066</name>
</gene>
<evidence type="ECO:0000313" key="3">
    <source>
        <dbReference type="Proteomes" id="UP000182179"/>
    </source>
</evidence>
<comment type="caution">
    <text evidence="1">The sequence shown here is derived from an EMBL/GenBank/DDBJ whole genome shotgun (WGS) entry which is preliminary data.</text>
</comment>
<evidence type="ECO:0000313" key="2">
    <source>
        <dbReference type="EMBL" id="SEC63835.1"/>
    </source>
</evidence>
<protein>
    <submittedName>
        <fullName evidence="1">Uncharacterized protein</fullName>
    </submittedName>
</protein>
<reference evidence="1 3" key="1">
    <citation type="submission" date="2016-10" db="EMBL/GenBank/DDBJ databases">
        <authorList>
            <person name="Varghese N."/>
            <person name="Submissions S."/>
        </authorList>
    </citation>
    <scope>NUCLEOTIDE SEQUENCE [LARGE SCALE GENOMIC DNA]</scope>
    <source>
        <strain evidence="1 3">BS2773</strain>
    </source>
</reference>
<organism evidence="1 3">
    <name type="scientific">Pseudomonas costantinii</name>
    <dbReference type="NCBI Taxonomy" id="168469"/>
    <lineage>
        <taxon>Bacteria</taxon>
        <taxon>Pseudomonadati</taxon>
        <taxon>Pseudomonadota</taxon>
        <taxon>Gammaproteobacteria</taxon>
        <taxon>Pseudomonadales</taxon>
        <taxon>Pseudomonadaceae</taxon>
        <taxon>Pseudomonas</taxon>
    </lineage>
</organism>
<name>A0A1H4U1H8_9PSED</name>
<accession>A0A1H4U1H8</accession>
<evidence type="ECO:0000313" key="1">
    <source>
        <dbReference type="EMBL" id="SEC62131.1"/>
    </source>
</evidence>
<sequence>MLQPDHPDNIAREQAWAQLCTELGADAWTISERAQAMAFFYYGWDAKGRRVSAEHNDSVRARHRLRAEALQAEIDRGEG</sequence>
<dbReference type="EMBL" id="FNTS01000001">
    <property type="protein sequence ID" value="SEC62131.1"/>
    <property type="molecule type" value="Genomic_DNA"/>
</dbReference>
<dbReference type="RefSeq" id="WP_074851293.1">
    <property type="nucleotide sequence ID" value="NZ_FNTS01000001.1"/>
</dbReference>